<dbReference type="InterPro" id="IPR039425">
    <property type="entry name" value="RNA_pol_sigma-70-like"/>
</dbReference>
<evidence type="ECO:0000256" key="1">
    <source>
        <dbReference type="ARBA" id="ARBA00023015"/>
    </source>
</evidence>
<dbReference type="SUPFAM" id="SSF88946">
    <property type="entry name" value="Sigma2 domain of RNA polymerase sigma factors"/>
    <property type="match status" value="1"/>
</dbReference>
<evidence type="ECO:0000256" key="5">
    <source>
        <dbReference type="SAM" id="MobiDB-lite"/>
    </source>
</evidence>
<keyword evidence="4" id="KW-0804">Transcription</keyword>
<organism evidence="7 8">
    <name type="scientific">Candidatus Iainarchaeum sp</name>
    <dbReference type="NCBI Taxonomy" id="3101447"/>
    <lineage>
        <taxon>Archaea</taxon>
        <taxon>Candidatus Iainarchaeota</taxon>
        <taxon>Candidatus Iainarchaeia</taxon>
        <taxon>Candidatus Iainarchaeales</taxon>
        <taxon>Candidatus Iainarchaeaceae</taxon>
        <taxon>Candidatus Iainarchaeum</taxon>
    </lineage>
</organism>
<feature type="compositionally biased region" description="Basic and acidic residues" evidence="5">
    <location>
        <begin position="74"/>
        <end position="93"/>
    </location>
</feature>
<keyword evidence="3" id="KW-0238">DNA-binding</keyword>
<dbReference type="InterPro" id="IPR007627">
    <property type="entry name" value="RNA_pol_sigma70_r2"/>
</dbReference>
<dbReference type="InterPro" id="IPR036388">
    <property type="entry name" value="WH-like_DNA-bd_sf"/>
</dbReference>
<dbReference type="Gene3D" id="1.10.1740.10">
    <property type="match status" value="1"/>
</dbReference>
<evidence type="ECO:0000256" key="3">
    <source>
        <dbReference type="ARBA" id="ARBA00023125"/>
    </source>
</evidence>
<dbReference type="AlphaFoldDB" id="A0A8T4L7J4"/>
<evidence type="ECO:0000313" key="7">
    <source>
        <dbReference type="EMBL" id="MBS3061862.1"/>
    </source>
</evidence>
<dbReference type="GO" id="GO:0006352">
    <property type="term" value="P:DNA-templated transcription initiation"/>
    <property type="evidence" value="ECO:0007669"/>
    <property type="project" value="InterPro"/>
</dbReference>
<evidence type="ECO:0000313" key="8">
    <source>
        <dbReference type="Proteomes" id="UP000675968"/>
    </source>
</evidence>
<dbReference type="EMBL" id="JAGVWC010000011">
    <property type="protein sequence ID" value="MBS3061862.1"/>
    <property type="molecule type" value="Genomic_DNA"/>
</dbReference>
<keyword evidence="2" id="KW-0731">Sigma factor</keyword>
<dbReference type="NCBIfam" id="TIGR02937">
    <property type="entry name" value="sigma70-ECF"/>
    <property type="match status" value="1"/>
</dbReference>
<dbReference type="Proteomes" id="UP000675968">
    <property type="component" value="Unassembled WGS sequence"/>
</dbReference>
<keyword evidence="1" id="KW-0805">Transcription regulation</keyword>
<feature type="region of interest" description="Disordered" evidence="5">
    <location>
        <begin position="74"/>
        <end position="98"/>
    </location>
</feature>
<proteinExistence type="predicted"/>
<dbReference type="Pfam" id="PF04542">
    <property type="entry name" value="Sigma70_r2"/>
    <property type="match status" value="1"/>
</dbReference>
<dbReference type="InterPro" id="IPR013325">
    <property type="entry name" value="RNA_pol_sigma_r2"/>
</dbReference>
<evidence type="ECO:0000256" key="2">
    <source>
        <dbReference type="ARBA" id="ARBA00023082"/>
    </source>
</evidence>
<sequence>MEKTRFQVRGIAAHYFRQNPEEWDEISQEVASRLWENMDRIDFSKNVAGLVSRMAENICKDKIRSFHRRRQKNLTDDGKNTWKNVEAPKRPENGPDNNIAFNRIRSALAKLRPSDRELAELYLEALEVEPEQPNTFLAEKTGQRSGTIRVRLLRLRQKIKKALEDPTN</sequence>
<name>A0A8T4L7J4_9ARCH</name>
<dbReference type="GO" id="GO:0016987">
    <property type="term" value="F:sigma factor activity"/>
    <property type="evidence" value="ECO:0007669"/>
    <property type="project" value="UniProtKB-KW"/>
</dbReference>
<dbReference type="PANTHER" id="PTHR43133:SF8">
    <property type="entry name" value="RNA POLYMERASE SIGMA FACTOR HI_1459-RELATED"/>
    <property type="match status" value="1"/>
</dbReference>
<dbReference type="PANTHER" id="PTHR43133">
    <property type="entry name" value="RNA POLYMERASE ECF-TYPE SIGMA FACTO"/>
    <property type="match status" value="1"/>
</dbReference>
<reference evidence="7" key="2">
    <citation type="submission" date="2021-05" db="EMBL/GenBank/DDBJ databases">
        <title>Protein family content uncovers lineage relationships and bacterial pathway maintenance mechanisms in DPANN archaea.</title>
        <authorList>
            <person name="Castelle C.J."/>
            <person name="Meheust R."/>
            <person name="Jaffe A.L."/>
            <person name="Seitz K."/>
            <person name="Gong X."/>
            <person name="Baker B.J."/>
            <person name="Banfield J.F."/>
        </authorList>
    </citation>
    <scope>NUCLEOTIDE SEQUENCE</scope>
    <source>
        <strain evidence="7">RIFCSPLOWO2_01_FULL_AR10_48_17</strain>
    </source>
</reference>
<protein>
    <submittedName>
        <fullName evidence="7">Sigma-70 family RNA polymerase sigma factor</fullName>
    </submittedName>
</protein>
<reference evidence="7" key="1">
    <citation type="submission" date="2021-03" db="EMBL/GenBank/DDBJ databases">
        <authorList>
            <person name="Jaffe A."/>
        </authorList>
    </citation>
    <scope>NUCLEOTIDE SEQUENCE</scope>
    <source>
        <strain evidence="7">RIFCSPLOWO2_01_FULL_AR10_48_17</strain>
    </source>
</reference>
<evidence type="ECO:0000259" key="6">
    <source>
        <dbReference type="Pfam" id="PF04542"/>
    </source>
</evidence>
<feature type="domain" description="RNA polymerase sigma-70 region 2" evidence="6">
    <location>
        <begin position="7"/>
        <end position="65"/>
    </location>
</feature>
<dbReference type="GO" id="GO:0003677">
    <property type="term" value="F:DNA binding"/>
    <property type="evidence" value="ECO:0007669"/>
    <property type="project" value="UniProtKB-KW"/>
</dbReference>
<dbReference type="Gene3D" id="1.10.10.10">
    <property type="entry name" value="Winged helix-like DNA-binding domain superfamily/Winged helix DNA-binding domain"/>
    <property type="match status" value="1"/>
</dbReference>
<gene>
    <name evidence="7" type="ORF">J4215_04755</name>
</gene>
<accession>A0A8T4L7J4</accession>
<dbReference type="InterPro" id="IPR014284">
    <property type="entry name" value="RNA_pol_sigma-70_dom"/>
</dbReference>
<comment type="caution">
    <text evidence="7">The sequence shown here is derived from an EMBL/GenBank/DDBJ whole genome shotgun (WGS) entry which is preliminary data.</text>
</comment>
<evidence type="ECO:0000256" key="4">
    <source>
        <dbReference type="ARBA" id="ARBA00023163"/>
    </source>
</evidence>